<reference evidence="1" key="1">
    <citation type="submission" date="2022-02" db="EMBL/GenBank/DDBJ databases">
        <title>Plant Genome Project.</title>
        <authorList>
            <person name="Zhang R.-G."/>
        </authorList>
    </citation>
    <scope>NUCLEOTIDE SEQUENCE</scope>
    <source>
        <strain evidence="1">AT1</strain>
    </source>
</reference>
<protein>
    <submittedName>
        <fullName evidence="1">Uncharacterized protein</fullName>
    </submittedName>
</protein>
<comment type="caution">
    <text evidence="1">The sequence shown here is derived from an EMBL/GenBank/DDBJ whole genome shotgun (WGS) entry which is preliminary data.</text>
</comment>
<sequence>MKNGAPPDHGDRRPVLFQPNLLRRPNKHHQTTTEPNSTTERPPTPDQFSIGAGLFAHHQHPPDLEHPDWNRTGRGKPAGRRRKDRRKKTNRPCLNLKFVEKRITLKGPIDKFLAAFCTDCCRPGSFDQKAHLDEPLEPEGLFQARKSQDGIVGAHHLPKKAPPLSGHHQVYNLF</sequence>
<dbReference type="Proteomes" id="UP001062846">
    <property type="component" value="Chromosome 11"/>
</dbReference>
<evidence type="ECO:0000313" key="1">
    <source>
        <dbReference type="EMBL" id="KAI8533255.1"/>
    </source>
</evidence>
<name>A0ACC0LX48_RHOML</name>
<gene>
    <name evidence="1" type="ORF">RHMOL_Rhmol11G0283500</name>
</gene>
<organism evidence="1 2">
    <name type="scientific">Rhododendron molle</name>
    <name type="common">Chinese azalea</name>
    <name type="synonym">Azalea mollis</name>
    <dbReference type="NCBI Taxonomy" id="49168"/>
    <lineage>
        <taxon>Eukaryota</taxon>
        <taxon>Viridiplantae</taxon>
        <taxon>Streptophyta</taxon>
        <taxon>Embryophyta</taxon>
        <taxon>Tracheophyta</taxon>
        <taxon>Spermatophyta</taxon>
        <taxon>Magnoliopsida</taxon>
        <taxon>eudicotyledons</taxon>
        <taxon>Gunneridae</taxon>
        <taxon>Pentapetalae</taxon>
        <taxon>asterids</taxon>
        <taxon>Ericales</taxon>
        <taxon>Ericaceae</taxon>
        <taxon>Ericoideae</taxon>
        <taxon>Rhodoreae</taxon>
        <taxon>Rhododendron</taxon>
    </lineage>
</organism>
<evidence type="ECO:0000313" key="2">
    <source>
        <dbReference type="Proteomes" id="UP001062846"/>
    </source>
</evidence>
<accession>A0ACC0LX48</accession>
<proteinExistence type="predicted"/>
<keyword evidence="2" id="KW-1185">Reference proteome</keyword>
<dbReference type="EMBL" id="CM046398">
    <property type="protein sequence ID" value="KAI8533255.1"/>
    <property type="molecule type" value="Genomic_DNA"/>
</dbReference>